<keyword evidence="3" id="KW-0479">Metal-binding</keyword>
<organism evidence="11 13">
    <name type="scientific">Bradyrhizobium guangzhouense</name>
    <dbReference type="NCBI Taxonomy" id="1325095"/>
    <lineage>
        <taxon>Bacteria</taxon>
        <taxon>Pseudomonadati</taxon>
        <taxon>Pseudomonadota</taxon>
        <taxon>Alphaproteobacteria</taxon>
        <taxon>Hyphomicrobiales</taxon>
        <taxon>Nitrobacteraceae</taxon>
        <taxon>Bradyrhizobium</taxon>
    </lineage>
</organism>
<dbReference type="Proteomes" id="UP000288972">
    <property type="component" value="Chromosome"/>
</dbReference>
<evidence type="ECO:0000256" key="5">
    <source>
        <dbReference type="ARBA" id="ARBA00022833"/>
    </source>
</evidence>
<feature type="domain" description="Peptidase M4 C-terminal" evidence="10">
    <location>
        <begin position="403"/>
        <end position="571"/>
    </location>
</feature>
<dbReference type="EMBL" id="RDQZ01000004">
    <property type="protein sequence ID" value="RXH15839.1"/>
    <property type="molecule type" value="Genomic_DNA"/>
</dbReference>
<dbReference type="AlphaFoldDB" id="A0AAE5X5B4"/>
<dbReference type="Pfam" id="PF01447">
    <property type="entry name" value="Peptidase_M4"/>
    <property type="match status" value="1"/>
</dbReference>
<evidence type="ECO:0000256" key="2">
    <source>
        <dbReference type="ARBA" id="ARBA00022670"/>
    </source>
</evidence>
<reference evidence="12 14" key="2">
    <citation type="submission" date="2018-10" db="EMBL/GenBank/DDBJ databases">
        <title>Bradyrhizobium sp. nov., effective nodules isolated from peanut in China.</title>
        <authorList>
            <person name="Li Y."/>
        </authorList>
    </citation>
    <scope>NUCLEOTIDE SEQUENCE [LARGE SCALE GENOMIC DNA]</scope>
    <source>
        <strain evidence="12 14">CCBAU 53426</strain>
    </source>
</reference>
<comment type="function">
    <text evidence="8">Extracellular zinc metalloprotease.</text>
</comment>
<evidence type="ECO:0000256" key="7">
    <source>
        <dbReference type="PIRSR" id="PIRSR623612-1"/>
    </source>
</evidence>
<dbReference type="RefSeq" id="WP_128953893.1">
    <property type="nucleotide sequence ID" value="NZ_CP030053.1"/>
</dbReference>
<evidence type="ECO:0000313" key="14">
    <source>
        <dbReference type="Proteomes" id="UP000290401"/>
    </source>
</evidence>
<dbReference type="KEGG" id="bgz:XH91_29805"/>
<feature type="domain" description="Peptidase M4" evidence="9">
    <location>
        <begin position="249"/>
        <end position="400"/>
    </location>
</feature>
<dbReference type="InterPro" id="IPR023612">
    <property type="entry name" value="Peptidase_M4"/>
</dbReference>
<dbReference type="EC" id="3.4.24.-" evidence="8"/>
<evidence type="ECO:0000259" key="10">
    <source>
        <dbReference type="Pfam" id="PF02868"/>
    </source>
</evidence>
<evidence type="ECO:0000256" key="1">
    <source>
        <dbReference type="ARBA" id="ARBA00009388"/>
    </source>
</evidence>
<dbReference type="InterPro" id="IPR050728">
    <property type="entry name" value="Zinc_Metalloprotease_M4"/>
</dbReference>
<name>A0AAE5X5B4_9BRAD</name>
<proteinExistence type="inferred from homology"/>
<protein>
    <recommendedName>
        <fullName evidence="8">Neutral metalloproteinase</fullName>
        <ecNumber evidence="8">3.4.24.-</ecNumber>
    </recommendedName>
</protein>
<feature type="active site" description="Proton donor" evidence="7">
    <location>
        <position position="487"/>
    </location>
</feature>
<dbReference type="Gene3D" id="1.10.390.10">
    <property type="entry name" value="Neutral Protease Domain 2"/>
    <property type="match status" value="1"/>
</dbReference>
<dbReference type="GO" id="GO:0006508">
    <property type="term" value="P:proteolysis"/>
    <property type="evidence" value="ECO:0007669"/>
    <property type="project" value="UniProtKB-KW"/>
</dbReference>
<comment type="similarity">
    <text evidence="1 8">Belongs to the peptidase M4 family.</text>
</comment>
<gene>
    <name evidence="12" type="ORF">EAS56_07370</name>
    <name evidence="11" type="ORF">XH91_29805</name>
</gene>
<sequence length="572" mass="62829">MLPEATMPEFFQSIHFNVAAETDESLKGIGSRPLVMRAGPARAGAPTAFDSDEAAARFYLSNIFARDTRGSVRGLTAPQNPQIVPDLQLRDSQQSPFKNTSIVRFVQTKSSIPVFGSRAIVELDDKRELLAIDAELADVEGVASIANLSPRQALENIAEKAAVKIEKLDRVAPPTLTFFRDEDKNNWHLAYYFLNVPAAPPTFFKGIKSYGGHRSIAASSPELNYLIDAHDGATLMYWSSSPTLVRCKGEDEDGHLREFYGEQGPEGTFVLLDTLRRVRTVDLRGQSIHTSALPINAVANAATVFENCEAAISAHYNASLVCDFLRTVLRRDGIDGKGMELVSYINCTSPADEPPPEWHNAAWWKQRMWYGQTKDGSGKLRSFARHLDIIAHELAHGLTEFTSDLAYFRQSGALNESFSDIFGIIISNWDPAQPYSGGDTATWTWQIGPGLGDKGLPLRDFADPTRTGDPAHMDNYDNTTDDNGGVHANSNIHNKAAYNFLVAKDAQGAGLFTPLDVAILYYQTLMRLDKLATFKQTLDTLLNIAGVYFAGDPQRRAKLAAVSEAYSAVGIT</sequence>
<keyword evidence="14" id="KW-1185">Reference proteome</keyword>
<dbReference type="Pfam" id="PF02868">
    <property type="entry name" value="Peptidase_M4_C"/>
    <property type="match status" value="1"/>
</dbReference>
<keyword evidence="4 8" id="KW-0378">Hydrolase</keyword>
<comment type="cofactor">
    <cofactor evidence="8">
        <name>Zn(2+)</name>
        <dbReference type="ChEBI" id="CHEBI:29105"/>
    </cofactor>
</comment>
<evidence type="ECO:0000313" key="11">
    <source>
        <dbReference type="EMBL" id="QAU49142.1"/>
    </source>
</evidence>
<evidence type="ECO:0000256" key="6">
    <source>
        <dbReference type="ARBA" id="ARBA00023049"/>
    </source>
</evidence>
<evidence type="ECO:0000313" key="13">
    <source>
        <dbReference type="Proteomes" id="UP000288972"/>
    </source>
</evidence>
<evidence type="ECO:0000256" key="3">
    <source>
        <dbReference type="ARBA" id="ARBA00022723"/>
    </source>
</evidence>
<dbReference type="SUPFAM" id="SSF55486">
    <property type="entry name" value="Metalloproteases ('zincins'), catalytic domain"/>
    <property type="match status" value="1"/>
</dbReference>
<keyword evidence="2 8" id="KW-0645">Protease</keyword>
<dbReference type="GO" id="GO:0005576">
    <property type="term" value="C:extracellular region"/>
    <property type="evidence" value="ECO:0007669"/>
    <property type="project" value="UniProtKB-SubCell"/>
</dbReference>
<comment type="subcellular location">
    <subcellularLocation>
        <location evidence="8">Secreted</location>
    </subcellularLocation>
</comment>
<evidence type="ECO:0000259" key="9">
    <source>
        <dbReference type="Pfam" id="PF01447"/>
    </source>
</evidence>
<evidence type="ECO:0000256" key="8">
    <source>
        <dbReference type="RuleBase" id="RU366073"/>
    </source>
</evidence>
<reference evidence="11 13" key="1">
    <citation type="submission" date="2018-06" db="EMBL/GenBank/DDBJ databases">
        <title>Comparative genomics of rhizobia nodulating Arachis hypogaea in China.</title>
        <authorList>
            <person name="Li Y."/>
        </authorList>
    </citation>
    <scope>NUCLEOTIDE SEQUENCE [LARGE SCALE GENOMIC DNA]</scope>
    <source>
        <strain evidence="11 13">CCBAU 51670</strain>
    </source>
</reference>
<dbReference type="GO" id="GO:0004222">
    <property type="term" value="F:metalloendopeptidase activity"/>
    <property type="evidence" value="ECO:0007669"/>
    <property type="project" value="UniProtKB-UniRule"/>
</dbReference>
<keyword evidence="6 8" id="KW-0482">Metalloprotease</keyword>
<dbReference type="CDD" id="cd09597">
    <property type="entry name" value="M4_TLP"/>
    <property type="match status" value="1"/>
</dbReference>
<dbReference type="PANTHER" id="PTHR33794">
    <property type="entry name" value="BACILLOLYSIN"/>
    <property type="match status" value="1"/>
</dbReference>
<evidence type="ECO:0000256" key="4">
    <source>
        <dbReference type="ARBA" id="ARBA00022801"/>
    </source>
</evidence>
<dbReference type="PRINTS" id="PR00730">
    <property type="entry name" value="THERMOLYSIN"/>
</dbReference>
<dbReference type="InterPro" id="IPR027268">
    <property type="entry name" value="Peptidase_M4/M1_CTD_sf"/>
</dbReference>
<keyword evidence="5 8" id="KW-0862">Zinc</keyword>
<dbReference type="EMBL" id="CP030053">
    <property type="protein sequence ID" value="QAU49142.1"/>
    <property type="molecule type" value="Genomic_DNA"/>
</dbReference>
<accession>A0AAE5X5B4</accession>
<keyword evidence="8" id="KW-0964">Secreted</keyword>
<evidence type="ECO:0000313" key="12">
    <source>
        <dbReference type="EMBL" id="RXH15839.1"/>
    </source>
</evidence>
<dbReference type="Gene3D" id="3.10.170.10">
    <property type="match status" value="1"/>
</dbReference>
<dbReference type="InterPro" id="IPR013856">
    <property type="entry name" value="Peptidase_M4_domain"/>
</dbReference>
<dbReference type="GO" id="GO:0046872">
    <property type="term" value="F:metal ion binding"/>
    <property type="evidence" value="ECO:0007669"/>
    <property type="project" value="UniProtKB-UniRule"/>
</dbReference>
<dbReference type="InterPro" id="IPR001570">
    <property type="entry name" value="Peptidase_M4_C_domain"/>
</dbReference>
<feature type="active site" evidence="7">
    <location>
        <position position="393"/>
    </location>
</feature>
<dbReference type="Proteomes" id="UP000290401">
    <property type="component" value="Unassembled WGS sequence"/>
</dbReference>
<dbReference type="PANTHER" id="PTHR33794:SF1">
    <property type="entry name" value="BACILLOLYSIN"/>
    <property type="match status" value="1"/>
</dbReference>